<keyword evidence="6" id="KW-1185">Reference proteome</keyword>
<reference evidence="5" key="1">
    <citation type="submission" date="2023-07" db="EMBL/GenBank/DDBJ databases">
        <title>Genomic Encyclopedia of Type Strains, Phase IV (KMG-IV): sequencing the most valuable type-strain genomes for metagenomic binning, comparative biology and taxonomic classification.</title>
        <authorList>
            <person name="Goeker M."/>
        </authorList>
    </citation>
    <scope>NUCLEOTIDE SEQUENCE</scope>
    <source>
        <strain evidence="5">DSM 19659</strain>
    </source>
</reference>
<dbReference type="InterPro" id="IPR024474">
    <property type="entry name" value="Znf_dom_IS66"/>
</dbReference>
<evidence type="ECO:0000259" key="4">
    <source>
        <dbReference type="Pfam" id="PF13007"/>
    </source>
</evidence>
<name>A0AAE3V9F7_9FIRM</name>
<dbReference type="InterPro" id="IPR052344">
    <property type="entry name" value="Transposase-related"/>
</dbReference>
<evidence type="ECO:0000259" key="3">
    <source>
        <dbReference type="Pfam" id="PF13005"/>
    </source>
</evidence>
<feature type="domain" description="Transposase IS66 central" evidence="2">
    <location>
        <begin position="197"/>
        <end position="258"/>
    </location>
</feature>
<evidence type="ECO:0000313" key="6">
    <source>
        <dbReference type="Proteomes" id="UP001241537"/>
    </source>
</evidence>
<dbReference type="InterPro" id="IPR004291">
    <property type="entry name" value="Transposase_IS66_central"/>
</dbReference>
<sequence>MSIMDFGDKSKDEIIEYLIDEHNATERETAQLRQELAEAKETIEEFKRMIFASRSEKKHVGYDNPEQLTLMDLFNEAELAADPNAEEPTEETIVKGCIRKQEGEKKKKASYKELYDKLPSRDLLCHLAPDAKICPQCGSTMERVGWEKVRTELEVIPAQIRLVNIYQETVRCQKCYEETGYAGFARAVVPSPLIPHSPASPTTVAYVMYQKYINSMPLYRQEKEWKQMGVSIQHATLANWCIYCGKNYMKPLYDALASTSSNERSPAQMKLRARYSRKMAVKLSRNPTCGSTAQRISMVCRRSCSMSTILHGQERYRRTSTSRSAASTSGQMGIRDTIICRRASSDVAAWHISGVSSMTQYRQRTARVVSPGHLPQRS</sequence>
<evidence type="ECO:0000313" key="5">
    <source>
        <dbReference type="EMBL" id="MDQ0152219.1"/>
    </source>
</evidence>
<dbReference type="Pfam" id="PF03050">
    <property type="entry name" value="DDE_Tnp_IS66"/>
    <property type="match status" value="1"/>
</dbReference>
<keyword evidence="1" id="KW-0175">Coiled coil</keyword>
<feature type="coiled-coil region" evidence="1">
    <location>
        <begin position="15"/>
        <end position="49"/>
    </location>
</feature>
<accession>A0AAE3V9F7</accession>
<comment type="caution">
    <text evidence="5">The sequence shown here is derived from an EMBL/GenBank/DDBJ whole genome shotgun (WGS) entry which is preliminary data.</text>
</comment>
<dbReference type="Pfam" id="PF13007">
    <property type="entry name" value="LZ_Tnp_IS66"/>
    <property type="match status" value="1"/>
</dbReference>
<organism evidence="5 6">
    <name type="scientific">Moryella indoligenes</name>
    <dbReference type="NCBI Taxonomy" id="371674"/>
    <lineage>
        <taxon>Bacteria</taxon>
        <taxon>Bacillati</taxon>
        <taxon>Bacillota</taxon>
        <taxon>Clostridia</taxon>
        <taxon>Lachnospirales</taxon>
        <taxon>Lachnospiraceae</taxon>
        <taxon>Moryella</taxon>
    </lineage>
</organism>
<feature type="domain" description="Transposase IS66 zinc-finger binding" evidence="3">
    <location>
        <begin position="132"/>
        <end position="175"/>
    </location>
</feature>
<dbReference type="Proteomes" id="UP001241537">
    <property type="component" value="Unassembled WGS sequence"/>
</dbReference>
<dbReference type="Pfam" id="PF13005">
    <property type="entry name" value="zf-IS66"/>
    <property type="match status" value="1"/>
</dbReference>
<protein>
    <submittedName>
        <fullName evidence="5">Transposase</fullName>
    </submittedName>
</protein>
<dbReference type="EMBL" id="JAUSTO010000004">
    <property type="protein sequence ID" value="MDQ0152219.1"/>
    <property type="molecule type" value="Genomic_DNA"/>
</dbReference>
<dbReference type="PANTHER" id="PTHR33678">
    <property type="entry name" value="BLL1576 PROTEIN"/>
    <property type="match status" value="1"/>
</dbReference>
<gene>
    <name evidence="5" type="ORF">J2S20_000904</name>
</gene>
<evidence type="ECO:0000259" key="2">
    <source>
        <dbReference type="Pfam" id="PF03050"/>
    </source>
</evidence>
<dbReference type="AlphaFoldDB" id="A0AAE3V9F7"/>
<feature type="domain" description="Transposase TnpC homeodomain" evidence="4">
    <location>
        <begin position="40"/>
        <end position="119"/>
    </location>
</feature>
<dbReference type="InterPro" id="IPR024463">
    <property type="entry name" value="Transposase_TnpC_homeodom"/>
</dbReference>
<evidence type="ECO:0000256" key="1">
    <source>
        <dbReference type="SAM" id="Coils"/>
    </source>
</evidence>
<proteinExistence type="predicted"/>